<evidence type="ECO:0000313" key="1">
    <source>
        <dbReference type="EMBL" id="MYM78764.1"/>
    </source>
</evidence>
<name>A0A370MFU5_ACIBA</name>
<organism evidence="1 2">
    <name type="scientific">Acinetobacter baumannii</name>
    <dbReference type="NCBI Taxonomy" id="470"/>
    <lineage>
        <taxon>Bacteria</taxon>
        <taxon>Pseudomonadati</taxon>
        <taxon>Pseudomonadota</taxon>
        <taxon>Gammaproteobacteria</taxon>
        <taxon>Moraxellales</taxon>
        <taxon>Moraxellaceae</taxon>
        <taxon>Acinetobacter</taxon>
        <taxon>Acinetobacter calcoaceticus/baumannii complex</taxon>
    </lineage>
</organism>
<dbReference type="EMBL" id="WWCH01000001">
    <property type="protein sequence ID" value="MYM78764.1"/>
    <property type="molecule type" value="Genomic_DNA"/>
</dbReference>
<sequence>MNIKQKRAQFAKDIDKLVSGDYVLVPKKPTQEMIVSGLAVIATGIGKEHIITKVIKCWEKMLEAAQEASV</sequence>
<gene>
    <name evidence="1" type="ORF">GSE42_12595</name>
</gene>
<accession>A0A370MFU5</accession>
<protein>
    <submittedName>
        <fullName evidence="1">Uncharacterized protein</fullName>
    </submittedName>
</protein>
<comment type="caution">
    <text evidence="1">The sequence shown here is derived from an EMBL/GenBank/DDBJ whole genome shotgun (WGS) entry which is preliminary data.</text>
</comment>
<reference evidence="1 2" key="1">
    <citation type="journal article" date="2017" name="Ann. Clin. Microbiol. Antimicrob.">
        <title>New eight genes identified at the clinical multidrug-resistant Acinetobacter baumannii DMS06669 strain in a Vietnam hospital.</title>
        <authorList>
            <person name="Si-Tuan N."/>
            <person name="Ngoc H.M."/>
            <person name="Hang P.T.T."/>
            <person name="Nguyen C."/>
            <person name="Van P.H."/>
            <person name="Huong N.T."/>
        </authorList>
    </citation>
    <scope>NUCLEOTIDE SEQUENCE [LARGE SCALE GENOMIC DNA]</scope>
    <source>
        <strain evidence="1 2">DMS06669</strain>
    </source>
</reference>
<dbReference type="Proteomes" id="UP000480763">
    <property type="component" value="Unassembled WGS sequence"/>
</dbReference>
<evidence type="ECO:0000313" key="2">
    <source>
        <dbReference type="Proteomes" id="UP000480763"/>
    </source>
</evidence>
<proteinExistence type="predicted"/>
<dbReference type="RefSeq" id="WP_031966407.1">
    <property type="nucleotide sequence ID" value="NZ_BKDF01000062.1"/>
</dbReference>
<dbReference type="AlphaFoldDB" id="A0A370MFU5"/>